<dbReference type="PANTHER" id="PTHR30160">
    <property type="entry name" value="TETRAACYLDISACCHARIDE 4'-KINASE-RELATED"/>
    <property type="match status" value="1"/>
</dbReference>
<comment type="caution">
    <text evidence="1">The sequence shown here is derived from an EMBL/GenBank/DDBJ whole genome shotgun (WGS) entry which is preliminary data.</text>
</comment>
<dbReference type="Proteomes" id="UP001304461">
    <property type="component" value="Unassembled WGS sequence"/>
</dbReference>
<reference evidence="1 2" key="1">
    <citation type="submission" date="2023-12" db="EMBL/GenBank/DDBJ databases">
        <title>Baltic Sea Cyanobacteria.</title>
        <authorList>
            <person name="Delbaje E."/>
            <person name="Fewer D.P."/>
            <person name="Shishido T.K."/>
        </authorList>
    </citation>
    <scope>NUCLEOTIDE SEQUENCE [LARGE SCALE GENOMIC DNA]</scope>
    <source>
        <strain evidence="1 2">UHCC 0139</strain>
    </source>
</reference>
<dbReference type="InterPro" id="IPR051199">
    <property type="entry name" value="LPS_LOS_Heptosyltrfase"/>
</dbReference>
<name>A0ABU5RTG3_9CYAN</name>
<keyword evidence="2" id="KW-1185">Reference proteome</keyword>
<proteinExistence type="predicted"/>
<gene>
    <name evidence="1" type="ORF">VB738_07300</name>
</gene>
<dbReference type="Gene3D" id="3.40.50.2000">
    <property type="entry name" value="Glycogen Phosphorylase B"/>
    <property type="match status" value="1"/>
</dbReference>
<dbReference type="SUPFAM" id="SSF53756">
    <property type="entry name" value="UDP-Glycosyltransferase/glycogen phosphorylase"/>
    <property type="match status" value="1"/>
</dbReference>
<dbReference type="RefSeq" id="WP_323305109.1">
    <property type="nucleotide sequence ID" value="NZ_JAYGHX010000003.1"/>
</dbReference>
<organism evidence="1 2">
    <name type="scientific">Cyanobium gracile UHCC 0139</name>
    <dbReference type="NCBI Taxonomy" id="3110308"/>
    <lineage>
        <taxon>Bacteria</taxon>
        <taxon>Bacillati</taxon>
        <taxon>Cyanobacteriota</taxon>
        <taxon>Cyanophyceae</taxon>
        <taxon>Synechococcales</taxon>
        <taxon>Prochlorococcaceae</taxon>
        <taxon>Cyanobium</taxon>
    </lineage>
</organism>
<accession>A0ABU5RTG3</accession>
<evidence type="ECO:0000313" key="1">
    <source>
        <dbReference type="EMBL" id="MEA5391067.1"/>
    </source>
</evidence>
<dbReference type="PANTHER" id="PTHR30160:SF7">
    <property type="entry name" value="ADP-HEPTOSE--LPS HEPTOSYLTRANSFERASE 2"/>
    <property type="match status" value="1"/>
</dbReference>
<evidence type="ECO:0000313" key="2">
    <source>
        <dbReference type="Proteomes" id="UP001304461"/>
    </source>
</evidence>
<protein>
    <submittedName>
        <fullName evidence="1">Lipopolysaccharide heptosyltransferase family protein</fullName>
    </submittedName>
</protein>
<sequence length="280" mass="29251">MRALFLIPGDGASQLQALPAVAATAEQLRFQIQVVCHPSLAGLWKLLPAVEKVIPFNFSDATLADWANLLGSVREPDFQACINLAGGRQVDLMLSMSHIPNRMAAGGFSATEKVQVSQGLWPAQALEAYLRPIGVRLEAAAFRLALPRNALDEAMAKLPAGDGPMLLLAPSELPGDWPDAAWQELPGRIAATLPGLRSRQVPPAPGAEIPGRAALVAASDVVLASDPATIELALLSGTPVVALGRSNDSLPVRDGVQGLGSDGHLRDLPSDDVLKALGLG</sequence>
<dbReference type="EMBL" id="JAYGHX010000003">
    <property type="protein sequence ID" value="MEA5391067.1"/>
    <property type="molecule type" value="Genomic_DNA"/>
</dbReference>